<sequence>MTILGLDCAEEAHGSYQCCGYCFLCYPFLLLQSHCWGYSHTWLLSSQLHSHKKISTLLHSTSVPFKLFPCLVDFGALLGCASLGIKLPMLSTNVIIHTQ</sequence>
<dbReference type="AlphaFoldDB" id="A0A7C8YZ39"/>
<reference evidence="1" key="1">
    <citation type="journal article" date="2013" name="J. Plant Res.">
        <title>Effect of fungi and light on seed germination of three Opuntia species from semiarid lands of central Mexico.</title>
        <authorList>
            <person name="Delgado-Sanchez P."/>
            <person name="Jimenez-Bremont J.F."/>
            <person name="Guerrero-Gonzalez Mde L."/>
            <person name="Flores J."/>
        </authorList>
    </citation>
    <scope>NUCLEOTIDE SEQUENCE</scope>
    <source>
        <tissue evidence="1">Cladode</tissue>
    </source>
</reference>
<accession>A0A7C8YZ39</accession>
<proteinExistence type="predicted"/>
<organism evidence="1">
    <name type="scientific">Opuntia streptacantha</name>
    <name type="common">Prickly pear cactus</name>
    <name type="synonym">Opuntia cardona</name>
    <dbReference type="NCBI Taxonomy" id="393608"/>
    <lineage>
        <taxon>Eukaryota</taxon>
        <taxon>Viridiplantae</taxon>
        <taxon>Streptophyta</taxon>
        <taxon>Embryophyta</taxon>
        <taxon>Tracheophyta</taxon>
        <taxon>Spermatophyta</taxon>
        <taxon>Magnoliopsida</taxon>
        <taxon>eudicotyledons</taxon>
        <taxon>Gunneridae</taxon>
        <taxon>Pentapetalae</taxon>
        <taxon>Caryophyllales</taxon>
        <taxon>Cactineae</taxon>
        <taxon>Cactaceae</taxon>
        <taxon>Opuntioideae</taxon>
        <taxon>Opuntia</taxon>
    </lineage>
</organism>
<dbReference type="EMBL" id="GISG01072527">
    <property type="protein sequence ID" value="MBA4630219.1"/>
    <property type="molecule type" value="Transcribed_RNA"/>
</dbReference>
<evidence type="ECO:0000313" key="1">
    <source>
        <dbReference type="EMBL" id="MBA4630219.1"/>
    </source>
</evidence>
<name>A0A7C8YZ39_OPUST</name>
<reference evidence="1" key="2">
    <citation type="submission" date="2020-07" db="EMBL/GenBank/DDBJ databases">
        <authorList>
            <person name="Vera ALvarez R."/>
            <person name="Arias-Moreno D.M."/>
            <person name="Jimenez-Jacinto V."/>
            <person name="Jimenez-Bremont J.F."/>
            <person name="Swaminathan K."/>
            <person name="Moose S.P."/>
            <person name="Guerrero-Gonzalez M.L."/>
            <person name="Marino-Ramirez L."/>
            <person name="Landsman D."/>
            <person name="Rodriguez-Kessler M."/>
            <person name="Delgado-Sanchez P."/>
        </authorList>
    </citation>
    <scope>NUCLEOTIDE SEQUENCE</scope>
    <source>
        <tissue evidence="1">Cladode</tissue>
    </source>
</reference>
<protein>
    <submittedName>
        <fullName evidence="1">Uncharacterized protein</fullName>
    </submittedName>
</protein>